<name>S8CAT8_9LAMI</name>
<accession>S8CAT8</accession>
<dbReference type="EMBL" id="AUSU01005076">
    <property type="protein sequence ID" value="EPS64034.1"/>
    <property type="molecule type" value="Genomic_DNA"/>
</dbReference>
<dbReference type="OrthoDB" id="1112931at2759"/>
<comment type="caution">
    <text evidence="1">The sequence shown here is derived from an EMBL/GenBank/DDBJ whole genome shotgun (WGS) entry which is preliminary data.</text>
</comment>
<evidence type="ECO:0000313" key="1">
    <source>
        <dbReference type="EMBL" id="EPS64034.1"/>
    </source>
</evidence>
<dbReference type="AlphaFoldDB" id="S8CAT8"/>
<proteinExistence type="predicted"/>
<feature type="non-terminal residue" evidence="1">
    <location>
        <position position="1"/>
    </location>
</feature>
<protein>
    <submittedName>
        <fullName evidence="1">Uncharacterized protein</fullName>
    </submittedName>
</protein>
<dbReference type="PANTHER" id="PTHR33156:SF2">
    <property type="entry name" value="OS01G0738000 PROTEIN"/>
    <property type="match status" value="1"/>
</dbReference>
<organism evidence="1 2">
    <name type="scientific">Genlisea aurea</name>
    <dbReference type="NCBI Taxonomy" id="192259"/>
    <lineage>
        <taxon>Eukaryota</taxon>
        <taxon>Viridiplantae</taxon>
        <taxon>Streptophyta</taxon>
        <taxon>Embryophyta</taxon>
        <taxon>Tracheophyta</taxon>
        <taxon>Spermatophyta</taxon>
        <taxon>Magnoliopsida</taxon>
        <taxon>eudicotyledons</taxon>
        <taxon>Gunneridae</taxon>
        <taxon>Pentapetalae</taxon>
        <taxon>asterids</taxon>
        <taxon>lamiids</taxon>
        <taxon>Lamiales</taxon>
        <taxon>Lentibulariaceae</taxon>
        <taxon>Genlisea</taxon>
    </lineage>
</organism>
<keyword evidence="2" id="KW-1185">Reference proteome</keyword>
<evidence type="ECO:0000313" key="2">
    <source>
        <dbReference type="Proteomes" id="UP000015453"/>
    </source>
</evidence>
<reference evidence="1 2" key="1">
    <citation type="journal article" date="2013" name="BMC Genomics">
        <title>The miniature genome of a carnivorous plant Genlisea aurea contains a low number of genes and short non-coding sequences.</title>
        <authorList>
            <person name="Leushkin E.V."/>
            <person name="Sutormin R.A."/>
            <person name="Nabieva E.R."/>
            <person name="Penin A.A."/>
            <person name="Kondrashov A.S."/>
            <person name="Logacheva M.D."/>
        </authorList>
    </citation>
    <scope>NUCLEOTIDE SEQUENCE [LARGE SCALE GENOMIC DNA]</scope>
</reference>
<dbReference type="Proteomes" id="UP000015453">
    <property type="component" value="Unassembled WGS sequence"/>
</dbReference>
<dbReference type="PANTHER" id="PTHR33156">
    <property type="entry name" value="OS02G0230000 PROTEIN"/>
    <property type="match status" value="1"/>
</dbReference>
<sequence>IYQKMASNCARNLLRRVVSPTKTVNSRIQTSLSVLRSSEITGLAPSIPRRRSLFISRLAAELGCGASLMPLHSATAAALLNSLLSSEIGTWSFISQ</sequence>
<dbReference type="GO" id="GO:0005739">
    <property type="term" value="C:mitochondrion"/>
    <property type="evidence" value="ECO:0007669"/>
    <property type="project" value="TreeGrafter"/>
</dbReference>
<dbReference type="InterPro" id="IPR043459">
    <property type="entry name" value="NFD6/NOXY2-like"/>
</dbReference>
<feature type="non-terminal residue" evidence="1">
    <location>
        <position position="96"/>
    </location>
</feature>
<gene>
    <name evidence="1" type="ORF">M569_10748</name>
</gene>